<keyword evidence="2" id="KW-1185">Reference proteome</keyword>
<accession>A0A445DNY5</accession>
<protein>
    <submittedName>
        <fullName evidence="1">Uncharacterized protein</fullName>
    </submittedName>
</protein>
<gene>
    <name evidence="1" type="ORF">Ahy_A03g010916</name>
</gene>
<proteinExistence type="predicted"/>
<reference evidence="1 2" key="1">
    <citation type="submission" date="2019-01" db="EMBL/GenBank/DDBJ databases">
        <title>Sequencing of cultivated peanut Arachis hypogaea provides insights into genome evolution and oil improvement.</title>
        <authorList>
            <person name="Chen X."/>
        </authorList>
    </citation>
    <scope>NUCLEOTIDE SEQUENCE [LARGE SCALE GENOMIC DNA]</scope>
    <source>
        <strain evidence="2">cv. Fuhuasheng</strain>
        <tissue evidence="1">Leaves</tissue>
    </source>
</reference>
<dbReference type="EMBL" id="SDMP01000003">
    <property type="protein sequence ID" value="RYR64888.1"/>
    <property type="molecule type" value="Genomic_DNA"/>
</dbReference>
<dbReference type="AlphaFoldDB" id="A0A445DNY5"/>
<dbReference type="Proteomes" id="UP000289738">
    <property type="component" value="Chromosome A03"/>
</dbReference>
<name>A0A445DNY5_ARAHY</name>
<sequence length="94" mass="10639">MQVNDPKVRNLLLGGQRIIWRFPSSIKASKLPKYEFTPTKGSLTSGKQNSHQIDTPAQPQTQVDMQSYTQHCGCCGQLFLVNLETMSWLTTYYG</sequence>
<organism evidence="1 2">
    <name type="scientific">Arachis hypogaea</name>
    <name type="common">Peanut</name>
    <dbReference type="NCBI Taxonomy" id="3818"/>
    <lineage>
        <taxon>Eukaryota</taxon>
        <taxon>Viridiplantae</taxon>
        <taxon>Streptophyta</taxon>
        <taxon>Embryophyta</taxon>
        <taxon>Tracheophyta</taxon>
        <taxon>Spermatophyta</taxon>
        <taxon>Magnoliopsida</taxon>
        <taxon>eudicotyledons</taxon>
        <taxon>Gunneridae</taxon>
        <taxon>Pentapetalae</taxon>
        <taxon>rosids</taxon>
        <taxon>fabids</taxon>
        <taxon>Fabales</taxon>
        <taxon>Fabaceae</taxon>
        <taxon>Papilionoideae</taxon>
        <taxon>50 kb inversion clade</taxon>
        <taxon>dalbergioids sensu lato</taxon>
        <taxon>Dalbergieae</taxon>
        <taxon>Pterocarpus clade</taxon>
        <taxon>Arachis</taxon>
    </lineage>
</organism>
<evidence type="ECO:0000313" key="2">
    <source>
        <dbReference type="Proteomes" id="UP000289738"/>
    </source>
</evidence>
<evidence type="ECO:0000313" key="1">
    <source>
        <dbReference type="EMBL" id="RYR64888.1"/>
    </source>
</evidence>
<comment type="caution">
    <text evidence="1">The sequence shown here is derived from an EMBL/GenBank/DDBJ whole genome shotgun (WGS) entry which is preliminary data.</text>
</comment>